<dbReference type="InterPro" id="IPR050482">
    <property type="entry name" value="Sensor_HK_TwoCompSys"/>
</dbReference>
<keyword evidence="3" id="KW-0902">Two-component regulatory system</keyword>
<reference evidence="7" key="1">
    <citation type="journal article" date="2019" name="Int. J. Syst. Evol. Microbiol.">
        <title>The Global Catalogue of Microorganisms (GCM) 10K type strain sequencing project: providing services to taxonomists for standard genome sequencing and annotation.</title>
        <authorList>
            <consortium name="The Broad Institute Genomics Platform"/>
            <consortium name="The Broad Institute Genome Sequencing Center for Infectious Disease"/>
            <person name="Wu L."/>
            <person name="Ma J."/>
        </authorList>
    </citation>
    <scope>NUCLEOTIDE SEQUENCE [LARGE SCALE GENOMIC DNA]</scope>
    <source>
        <strain evidence="7">JCM 17342</strain>
    </source>
</reference>
<feature type="transmembrane region" description="Helical" evidence="4">
    <location>
        <begin position="116"/>
        <end position="135"/>
    </location>
</feature>
<feature type="domain" description="Histidine kinase/HSP90-like ATPase" evidence="5">
    <location>
        <begin position="345"/>
        <end position="427"/>
    </location>
</feature>
<keyword evidence="2" id="KW-0418">Kinase</keyword>
<keyword evidence="1" id="KW-0808">Transferase</keyword>
<feature type="transmembrane region" description="Helical" evidence="4">
    <location>
        <begin position="90"/>
        <end position="110"/>
    </location>
</feature>
<dbReference type="Proteomes" id="UP001501747">
    <property type="component" value="Unassembled WGS sequence"/>
</dbReference>
<dbReference type="EMBL" id="BAABAL010000013">
    <property type="protein sequence ID" value="GAA4012007.1"/>
    <property type="molecule type" value="Genomic_DNA"/>
</dbReference>
<keyword evidence="4" id="KW-0812">Transmembrane</keyword>
<name>A0ABP7SI18_9PSEU</name>
<evidence type="ECO:0000256" key="1">
    <source>
        <dbReference type="ARBA" id="ARBA00022679"/>
    </source>
</evidence>
<keyword evidence="7" id="KW-1185">Reference proteome</keyword>
<sequence length="445" mass="48985">MRVHHLVDAERVSRAAIRSRSATVGDVGLSGGTLSRLRALGDPTYLIAQPGKQRALRFLALILIGQRLSYLVLAAVNAMSSTARDFRSQVLNGTLLSVAVVWTMVFVLFAWQRGWFPRWTVLADIALSCALMWVVTANCPPGFELTSMNWSPKMALATASLIGAALAGRQALVVSLIPMAGYVIALTEHVGPEARLFPGLIGHLNSCVWFGLLLFFMRNYLCRQSKALDEAVAQRVAVERERARVEERMAHHRQLHDTVLATLTAIARGGLDHRREQVRKRCGKDAEYVRRLILEDRSASTDGLADELGGLIAEAEEAGLRVHHMNGDVPEELPSRVVAAFVGATREALNNVVKHSGADQVWLTCAREDEVLVVRVVDRGEGFDQEHNADGFGLRWSIRERMVEVGGELELFSMPGNGTSVELRWPAHPAERTSATPELVEQPRG</sequence>
<dbReference type="SUPFAM" id="SSF55874">
    <property type="entry name" value="ATPase domain of HSP90 chaperone/DNA topoisomerase II/histidine kinase"/>
    <property type="match status" value="1"/>
</dbReference>
<evidence type="ECO:0000259" key="5">
    <source>
        <dbReference type="Pfam" id="PF02518"/>
    </source>
</evidence>
<keyword evidence="4" id="KW-1133">Transmembrane helix</keyword>
<comment type="caution">
    <text evidence="6">The sequence shown here is derived from an EMBL/GenBank/DDBJ whole genome shotgun (WGS) entry which is preliminary data.</text>
</comment>
<proteinExistence type="predicted"/>
<evidence type="ECO:0000256" key="3">
    <source>
        <dbReference type="ARBA" id="ARBA00023012"/>
    </source>
</evidence>
<evidence type="ECO:0000256" key="4">
    <source>
        <dbReference type="SAM" id="Phobius"/>
    </source>
</evidence>
<feature type="transmembrane region" description="Helical" evidence="4">
    <location>
        <begin position="196"/>
        <end position="216"/>
    </location>
</feature>
<feature type="transmembrane region" description="Helical" evidence="4">
    <location>
        <begin position="58"/>
        <end position="78"/>
    </location>
</feature>
<evidence type="ECO:0000313" key="6">
    <source>
        <dbReference type="EMBL" id="GAA4012007.1"/>
    </source>
</evidence>
<evidence type="ECO:0000313" key="7">
    <source>
        <dbReference type="Proteomes" id="UP001501747"/>
    </source>
</evidence>
<gene>
    <name evidence="6" type="ORF">GCM10022247_38230</name>
</gene>
<dbReference type="CDD" id="cd16917">
    <property type="entry name" value="HATPase_UhpB-NarQ-NarX-like"/>
    <property type="match status" value="1"/>
</dbReference>
<dbReference type="InterPro" id="IPR003594">
    <property type="entry name" value="HATPase_dom"/>
</dbReference>
<protein>
    <recommendedName>
        <fullName evidence="5">Histidine kinase/HSP90-like ATPase domain-containing protein</fullName>
    </recommendedName>
</protein>
<keyword evidence="4" id="KW-0472">Membrane</keyword>
<dbReference type="Pfam" id="PF02518">
    <property type="entry name" value="HATPase_c"/>
    <property type="match status" value="1"/>
</dbReference>
<feature type="transmembrane region" description="Helical" evidence="4">
    <location>
        <begin position="156"/>
        <end position="184"/>
    </location>
</feature>
<dbReference type="PANTHER" id="PTHR24421">
    <property type="entry name" value="NITRATE/NITRITE SENSOR PROTEIN NARX-RELATED"/>
    <property type="match status" value="1"/>
</dbReference>
<accession>A0ABP7SI18</accession>
<dbReference type="Gene3D" id="3.30.565.10">
    <property type="entry name" value="Histidine kinase-like ATPase, C-terminal domain"/>
    <property type="match status" value="1"/>
</dbReference>
<evidence type="ECO:0000256" key="2">
    <source>
        <dbReference type="ARBA" id="ARBA00022777"/>
    </source>
</evidence>
<organism evidence="6 7">
    <name type="scientific">Allokutzneria multivorans</name>
    <dbReference type="NCBI Taxonomy" id="1142134"/>
    <lineage>
        <taxon>Bacteria</taxon>
        <taxon>Bacillati</taxon>
        <taxon>Actinomycetota</taxon>
        <taxon>Actinomycetes</taxon>
        <taxon>Pseudonocardiales</taxon>
        <taxon>Pseudonocardiaceae</taxon>
        <taxon>Allokutzneria</taxon>
    </lineage>
</organism>
<dbReference type="InterPro" id="IPR036890">
    <property type="entry name" value="HATPase_C_sf"/>
</dbReference>